<organism evidence="2 3">
    <name type="scientific">Symbiodinium pilosum</name>
    <name type="common">Dinoflagellate</name>
    <dbReference type="NCBI Taxonomy" id="2952"/>
    <lineage>
        <taxon>Eukaryota</taxon>
        <taxon>Sar</taxon>
        <taxon>Alveolata</taxon>
        <taxon>Dinophyceae</taxon>
        <taxon>Suessiales</taxon>
        <taxon>Symbiodiniaceae</taxon>
        <taxon>Symbiodinium</taxon>
    </lineage>
</organism>
<proteinExistence type="predicted"/>
<evidence type="ECO:0000256" key="1">
    <source>
        <dbReference type="SAM" id="MobiDB-lite"/>
    </source>
</evidence>
<sequence length="243" mass="26458">MRKLAAEPLPPDSQCPKGYVVGAAWVERAVRFADLREEFRCGKECDGPGNDLRHVDSCTFSRESRIGSASGTFQALSPHAGGPICNILSAALRLKTPVPCAGEIGCWRLPESVREKVAAQLDGIDIKLFREAKESLPRPWPLSWDPTLPREAVRWHRDMLPERGTSKGKSGQPNLPADGGTSKSSTLRDFFRTQAKEAPAQESGGNVKRAKRQATLSQTVDRQPGCSIVTIDLDSPEPACQQG</sequence>
<evidence type="ECO:0000313" key="3">
    <source>
        <dbReference type="Proteomes" id="UP000649617"/>
    </source>
</evidence>
<dbReference type="Proteomes" id="UP000649617">
    <property type="component" value="Unassembled WGS sequence"/>
</dbReference>
<dbReference type="AlphaFoldDB" id="A0A812PJP3"/>
<comment type="caution">
    <text evidence="2">The sequence shown here is derived from an EMBL/GenBank/DDBJ whole genome shotgun (WGS) entry which is preliminary data.</text>
</comment>
<dbReference type="OrthoDB" id="10558050at2759"/>
<feature type="non-terminal residue" evidence="2">
    <location>
        <position position="243"/>
    </location>
</feature>
<protein>
    <submittedName>
        <fullName evidence="2">AbfD protein</fullName>
    </submittedName>
</protein>
<feature type="region of interest" description="Disordered" evidence="1">
    <location>
        <begin position="161"/>
        <end position="243"/>
    </location>
</feature>
<accession>A0A812PJP3</accession>
<gene>
    <name evidence="2" type="primary">abfD</name>
    <name evidence="2" type="ORF">SPIL2461_LOCUS8321</name>
</gene>
<reference evidence="2" key="1">
    <citation type="submission" date="2021-02" db="EMBL/GenBank/DDBJ databases">
        <authorList>
            <person name="Dougan E. K."/>
            <person name="Rhodes N."/>
            <person name="Thang M."/>
            <person name="Chan C."/>
        </authorList>
    </citation>
    <scope>NUCLEOTIDE SEQUENCE</scope>
</reference>
<dbReference type="EMBL" id="CAJNIZ010013536">
    <property type="protein sequence ID" value="CAE7350577.1"/>
    <property type="molecule type" value="Genomic_DNA"/>
</dbReference>
<keyword evidence="3" id="KW-1185">Reference proteome</keyword>
<name>A0A812PJP3_SYMPI</name>
<evidence type="ECO:0000313" key="2">
    <source>
        <dbReference type="EMBL" id="CAE7350577.1"/>
    </source>
</evidence>